<proteinExistence type="predicted"/>
<dbReference type="Gene3D" id="3.40.50.10860">
    <property type="entry name" value="Leucine Dehydrogenase, chain A, domain 1"/>
    <property type="match status" value="1"/>
</dbReference>
<name>A0ABP7B2K5_9ACTN</name>
<dbReference type="SUPFAM" id="SSF51735">
    <property type="entry name" value="NAD(P)-binding Rossmann-fold domains"/>
    <property type="match status" value="1"/>
</dbReference>
<protein>
    <submittedName>
        <fullName evidence="1">Shikimate dehydrogenase</fullName>
    </submittedName>
</protein>
<dbReference type="InterPro" id="IPR022893">
    <property type="entry name" value="Shikimate_DH_fam"/>
</dbReference>
<accession>A0ABP7B2K5</accession>
<dbReference type="Proteomes" id="UP001500902">
    <property type="component" value="Unassembled WGS sequence"/>
</dbReference>
<gene>
    <name evidence="1" type="ORF">GCM10022224_005700</name>
</gene>
<dbReference type="RefSeq" id="WP_344872627.1">
    <property type="nucleotide sequence ID" value="NZ_BAAAZP010000009.1"/>
</dbReference>
<dbReference type="InterPro" id="IPR036291">
    <property type="entry name" value="NAD(P)-bd_dom_sf"/>
</dbReference>
<organism evidence="1 2">
    <name type="scientific">Nonomuraea antimicrobica</name>
    <dbReference type="NCBI Taxonomy" id="561173"/>
    <lineage>
        <taxon>Bacteria</taxon>
        <taxon>Bacillati</taxon>
        <taxon>Actinomycetota</taxon>
        <taxon>Actinomycetes</taxon>
        <taxon>Streptosporangiales</taxon>
        <taxon>Streptosporangiaceae</taxon>
        <taxon>Nonomuraea</taxon>
    </lineage>
</organism>
<reference evidence="2" key="1">
    <citation type="journal article" date="2019" name="Int. J. Syst. Evol. Microbiol.">
        <title>The Global Catalogue of Microorganisms (GCM) 10K type strain sequencing project: providing services to taxonomists for standard genome sequencing and annotation.</title>
        <authorList>
            <consortium name="The Broad Institute Genomics Platform"/>
            <consortium name="The Broad Institute Genome Sequencing Center for Infectious Disease"/>
            <person name="Wu L."/>
            <person name="Ma J."/>
        </authorList>
    </citation>
    <scope>NUCLEOTIDE SEQUENCE [LARGE SCALE GENOMIC DNA]</scope>
    <source>
        <strain evidence="2">JCM 16904</strain>
    </source>
</reference>
<dbReference type="PANTHER" id="PTHR21089">
    <property type="entry name" value="SHIKIMATE DEHYDROGENASE"/>
    <property type="match status" value="1"/>
</dbReference>
<sequence length="316" mass="33409">MSIEILSRDAAEAGTGPDLMRFLGVTTSQSSIHALFPRWARALGLPAARLVGQDLPLDSPPEVYRAAVAELAADPHTRGALITSHKTGVHAAASDLFDELDDYARLCGEISLVTKRDGRLAGAARDVVTAARALREILPPGHFARTGGHALCLGAGGAGLAIAVVLLERHTDRPGRLIVSDVLPERLRKVREVAAALGAPVEVRCVPPGDDLPAGLPAGSLVVNATGMGKDRPGSPIGDTALFPREAVVWELNYRGPLTFLRQAGRQAARRGLRVADGWRYFLHGWADHIGGVYGTSIGEETFARLDTIAHTSGES</sequence>
<keyword evidence="2" id="KW-1185">Reference proteome</keyword>
<dbReference type="Gene3D" id="3.40.50.720">
    <property type="entry name" value="NAD(P)-binding Rossmann-like Domain"/>
    <property type="match status" value="1"/>
</dbReference>
<comment type="caution">
    <text evidence="1">The sequence shown here is derived from an EMBL/GenBank/DDBJ whole genome shotgun (WGS) entry which is preliminary data.</text>
</comment>
<evidence type="ECO:0000313" key="1">
    <source>
        <dbReference type="EMBL" id="GAA3645853.1"/>
    </source>
</evidence>
<dbReference type="PANTHER" id="PTHR21089:SF1">
    <property type="entry name" value="BIFUNCTIONAL 3-DEHYDROQUINATE DEHYDRATASE_SHIKIMATE DEHYDROGENASE, CHLOROPLASTIC"/>
    <property type="match status" value="1"/>
</dbReference>
<evidence type="ECO:0000313" key="2">
    <source>
        <dbReference type="Proteomes" id="UP001500902"/>
    </source>
</evidence>
<dbReference type="EMBL" id="BAAAZP010000009">
    <property type="protein sequence ID" value="GAA3645853.1"/>
    <property type="molecule type" value="Genomic_DNA"/>
</dbReference>